<gene>
    <name evidence="3" type="ORF">AB8U03_14535</name>
</gene>
<feature type="domain" description="Acyltransferase 3" evidence="2">
    <location>
        <begin position="14"/>
        <end position="315"/>
    </location>
</feature>
<feature type="transmembrane region" description="Helical" evidence="1">
    <location>
        <begin position="80"/>
        <end position="101"/>
    </location>
</feature>
<feature type="transmembrane region" description="Helical" evidence="1">
    <location>
        <begin position="113"/>
        <end position="130"/>
    </location>
</feature>
<dbReference type="EMBL" id="JBGEWD010000018">
    <property type="protein sequence ID" value="MEY8001395.1"/>
    <property type="molecule type" value="Genomic_DNA"/>
</dbReference>
<feature type="transmembrane region" description="Helical" evidence="1">
    <location>
        <begin position="236"/>
        <end position="257"/>
    </location>
</feature>
<dbReference type="Pfam" id="PF01757">
    <property type="entry name" value="Acyl_transf_3"/>
    <property type="match status" value="1"/>
</dbReference>
<feature type="transmembrane region" description="Helical" evidence="1">
    <location>
        <begin position="20"/>
        <end position="41"/>
    </location>
</feature>
<keyword evidence="3" id="KW-0012">Acyltransferase</keyword>
<feature type="transmembrane region" description="Helical" evidence="1">
    <location>
        <begin position="191"/>
        <end position="210"/>
    </location>
</feature>
<keyword evidence="1" id="KW-0812">Transmembrane</keyword>
<dbReference type="Proteomes" id="UP001564657">
    <property type="component" value="Unassembled WGS sequence"/>
</dbReference>
<feature type="transmembrane region" description="Helical" evidence="1">
    <location>
        <begin position="159"/>
        <end position="179"/>
    </location>
</feature>
<dbReference type="PANTHER" id="PTHR37312">
    <property type="entry name" value="MEMBRANE-BOUND ACYLTRANSFERASE YKRP-RELATED"/>
    <property type="match status" value="1"/>
</dbReference>
<organism evidence="3 4">
    <name type="scientific">Clostridium moutaii</name>
    <dbReference type="NCBI Taxonomy" id="3240932"/>
    <lineage>
        <taxon>Bacteria</taxon>
        <taxon>Bacillati</taxon>
        <taxon>Bacillota</taxon>
        <taxon>Clostridia</taxon>
        <taxon>Eubacteriales</taxon>
        <taxon>Clostridiaceae</taxon>
        <taxon>Clostridium</taxon>
    </lineage>
</organism>
<feature type="transmembrane region" description="Helical" evidence="1">
    <location>
        <begin position="292"/>
        <end position="315"/>
    </location>
</feature>
<feature type="transmembrane region" description="Helical" evidence="1">
    <location>
        <begin position="47"/>
        <end position="68"/>
    </location>
</feature>
<keyword evidence="3" id="KW-0808">Transferase</keyword>
<protein>
    <submittedName>
        <fullName evidence="3">Acyltransferase family protein</fullName>
    </submittedName>
</protein>
<dbReference type="RefSeq" id="WP_369705291.1">
    <property type="nucleotide sequence ID" value="NZ_JBGEWD010000018.1"/>
</dbReference>
<sequence>MKMGLDMELNVDRNYYFDNLKFMLITLVVIGHIIEPLIGSYVNVKLIYSFIYSFHMPLFVFISGYFCKNINENEKTFSKINNILIPYIIFQLLYSLFNIYVLKGQSAKITFVYPYWITWYLLSLFMWILILPYFSKIKYSIVIAIFISILSGYDNNIGYYLSLSRTITFFPYFLIGYFCSQSHINIIKKYIRKKYAILALIIIVCLIYFINDDFDYKWFYGSFSYSQLSTPIYPKFIMRIFTYMLAIITSVFVLALIPKCKLFFTKLGSRTTSVYALHGFIVKLLVKYDFFSYINSFTSKILIIIFSFFIVLVLSSKSINTATKKILHPKVLSQMGR</sequence>
<dbReference type="InterPro" id="IPR052734">
    <property type="entry name" value="Nod_factor_acetyltransferase"/>
</dbReference>
<evidence type="ECO:0000259" key="2">
    <source>
        <dbReference type="Pfam" id="PF01757"/>
    </source>
</evidence>
<comment type="caution">
    <text evidence="3">The sequence shown here is derived from an EMBL/GenBank/DDBJ whole genome shotgun (WGS) entry which is preliminary data.</text>
</comment>
<keyword evidence="4" id="KW-1185">Reference proteome</keyword>
<accession>A0ABV4BV81</accession>
<keyword evidence="1" id="KW-1133">Transmembrane helix</keyword>
<evidence type="ECO:0000313" key="3">
    <source>
        <dbReference type="EMBL" id="MEY8001395.1"/>
    </source>
</evidence>
<keyword evidence="1" id="KW-0472">Membrane</keyword>
<evidence type="ECO:0000256" key="1">
    <source>
        <dbReference type="SAM" id="Phobius"/>
    </source>
</evidence>
<proteinExistence type="predicted"/>
<feature type="transmembrane region" description="Helical" evidence="1">
    <location>
        <begin position="137"/>
        <end position="153"/>
    </location>
</feature>
<name>A0ABV4BV81_9CLOT</name>
<reference evidence="3 4" key="1">
    <citation type="submission" date="2024-08" db="EMBL/GenBank/DDBJ databases">
        <title>Clostridium lapicellarii sp. nov., and Clostridium renhuaiense sp. nov., two species isolated from the mud in a fermentation cellar used for producing sauce-flavour Chinese liquors.</title>
        <authorList>
            <person name="Yang F."/>
            <person name="Wang H."/>
            <person name="Chen L.Q."/>
            <person name="Zhou N."/>
            <person name="Lu J.J."/>
            <person name="Pu X.X."/>
            <person name="Wan B."/>
            <person name="Wang L."/>
            <person name="Liu S.J."/>
        </authorList>
    </citation>
    <scope>NUCLEOTIDE SEQUENCE [LARGE SCALE GENOMIC DNA]</scope>
    <source>
        <strain evidence="3 4">MT-5</strain>
    </source>
</reference>
<dbReference type="PANTHER" id="PTHR37312:SF1">
    <property type="entry name" value="MEMBRANE-BOUND ACYLTRANSFERASE YKRP-RELATED"/>
    <property type="match status" value="1"/>
</dbReference>
<dbReference type="GO" id="GO:0016746">
    <property type="term" value="F:acyltransferase activity"/>
    <property type="evidence" value="ECO:0007669"/>
    <property type="project" value="UniProtKB-KW"/>
</dbReference>
<evidence type="ECO:0000313" key="4">
    <source>
        <dbReference type="Proteomes" id="UP001564657"/>
    </source>
</evidence>
<dbReference type="InterPro" id="IPR002656">
    <property type="entry name" value="Acyl_transf_3_dom"/>
</dbReference>